<accession>A0ACC7NXW1</accession>
<comment type="caution">
    <text evidence="1">The sequence shown here is derived from an EMBL/GenBank/DDBJ whole genome shotgun (WGS) entry which is preliminary data.</text>
</comment>
<protein>
    <submittedName>
        <fullName evidence="1">Response regulator</fullName>
    </submittedName>
</protein>
<sequence>MMYRILVVDDEPYVVDSLEEMLADAYSGRLDVCKAYSVEDAITLLDRSKADIVISDVRMPGMGGLALHREIRKRWPACKVIFLTGYDDFSYIQDSLRTGGVVDFILKLEEDDRVLAAVNKAIGEIETQMDHSRALSQARYRLKEAVPLLQQEYWLHLLREPPDSLAAIDLQFAALDIPFRGEEPVLVIVGKVDRWQEDVTWSDKSLLLYAIANIAQELLGPEVRFAQANWDYNSLVWFLQPGDWRKQGAGIEPGDTANLVENKLQEPEGEIHPAHTWGMLRAYAWGMLEAIQTACSRFLKLSVSAAAASESCSWSGVGEKADSLKFILSSEDGSGAEMVLIDERGLYAPKAGVSNPDPANPTPAYEQRFRYKMKGLGLLESYLERREEAPFLAQFHELAQTMEEAPATLRLEFFCSLSVLLLSCINRRDPAVLAPAGISLDKLTDLKLHASWKEAIQYLAYVAGQLFRLQERELNRSQDHLIERLHDHINQHLCDDLSLTRLASLVHLHPFYLSRLYVRLTGNSLSDYIIQVRMVKAKELLAASELKIHEISSAVGYEFAPSFSRVFKKLWGMTPQEFRDQSNR</sequence>
<gene>
    <name evidence="1" type="ORF">ACI1P1_07870</name>
</gene>
<evidence type="ECO:0000313" key="1">
    <source>
        <dbReference type="EMBL" id="MFM9328199.1"/>
    </source>
</evidence>
<name>A0ACC7NXW1_9BACL</name>
<proteinExistence type="predicted"/>
<reference evidence="1" key="1">
    <citation type="submission" date="2024-12" db="EMBL/GenBank/DDBJ databases">
        <authorList>
            <person name="Wu N."/>
        </authorList>
    </citation>
    <scope>NUCLEOTIDE SEQUENCE</scope>
    <source>
        <strain evidence="1">P15</strain>
    </source>
</reference>
<dbReference type="Proteomes" id="UP001631969">
    <property type="component" value="Unassembled WGS sequence"/>
</dbReference>
<keyword evidence="2" id="KW-1185">Reference proteome</keyword>
<dbReference type="EMBL" id="JBJURJ010000004">
    <property type="protein sequence ID" value="MFM9328199.1"/>
    <property type="molecule type" value="Genomic_DNA"/>
</dbReference>
<evidence type="ECO:0000313" key="2">
    <source>
        <dbReference type="Proteomes" id="UP001631969"/>
    </source>
</evidence>
<organism evidence="1 2">
    <name type="scientific">Paenibacillus mesotrionivorans</name>
    <dbReference type="NCBI Taxonomy" id="3160968"/>
    <lineage>
        <taxon>Bacteria</taxon>
        <taxon>Bacillati</taxon>
        <taxon>Bacillota</taxon>
        <taxon>Bacilli</taxon>
        <taxon>Bacillales</taxon>
        <taxon>Paenibacillaceae</taxon>
        <taxon>Paenibacillus</taxon>
    </lineage>
</organism>